<gene>
    <name evidence="6" type="ORF">E3P86_01691</name>
    <name evidence="5" type="ORF">E3P90_03632</name>
</gene>
<dbReference type="InterPro" id="IPR036028">
    <property type="entry name" value="SH3-like_dom_sf"/>
</dbReference>
<dbReference type="EMBL" id="SPOF01000056">
    <property type="protein sequence ID" value="TIB08591.1"/>
    <property type="molecule type" value="Genomic_DNA"/>
</dbReference>
<dbReference type="SMART" id="SM00326">
    <property type="entry name" value="SH3"/>
    <property type="match status" value="1"/>
</dbReference>
<dbReference type="Gene3D" id="2.30.30.40">
    <property type="entry name" value="SH3 Domains"/>
    <property type="match status" value="1"/>
</dbReference>
<dbReference type="GO" id="GO:0097320">
    <property type="term" value="P:plasma membrane tubulation"/>
    <property type="evidence" value="ECO:0007669"/>
    <property type="project" value="TreeGrafter"/>
</dbReference>
<dbReference type="Pfam" id="PF00018">
    <property type="entry name" value="SH3_1"/>
    <property type="match status" value="1"/>
</dbReference>
<organism evidence="6 8">
    <name type="scientific">Wallemia ichthyophaga</name>
    <dbReference type="NCBI Taxonomy" id="245174"/>
    <lineage>
        <taxon>Eukaryota</taxon>
        <taxon>Fungi</taxon>
        <taxon>Dikarya</taxon>
        <taxon>Basidiomycota</taxon>
        <taxon>Wallemiomycotina</taxon>
        <taxon>Wallemiomycetes</taxon>
        <taxon>Wallemiales</taxon>
        <taxon>Wallemiaceae</taxon>
        <taxon>Wallemia</taxon>
    </lineage>
</organism>
<dbReference type="PANTHER" id="PTHR47174">
    <property type="entry name" value="BRIDGING INTEGRATOR 3"/>
    <property type="match status" value="1"/>
</dbReference>
<dbReference type="InterPro" id="IPR046982">
    <property type="entry name" value="BIN3/RVS161-like"/>
</dbReference>
<evidence type="ECO:0000256" key="2">
    <source>
        <dbReference type="PROSITE-ProRule" id="PRU00192"/>
    </source>
</evidence>
<comment type="caution">
    <text evidence="6">The sequence shown here is derived from an EMBL/GenBank/DDBJ whole genome shotgun (WGS) entry which is preliminary data.</text>
</comment>
<dbReference type="GO" id="GO:0008289">
    <property type="term" value="F:lipid binding"/>
    <property type="evidence" value="ECO:0007669"/>
    <property type="project" value="TreeGrafter"/>
</dbReference>
<dbReference type="GO" id="GO:0051666">
    <property type="term" value="P:actin cortical patch localization"/>
    <property type="evidence" value="ECO:0007669"/>
    <property type="project" value="InterPro"/>
</dbReference>
<feature type="compositionally biased region" description="Polar residues" evidence="3">
    <location>
        <begin position="65"/>
        <end position="84"/>
    </location>
</feature>
<feature type="region of interest" description="Disordered" evidence="3">
    <location>
        <begin position="195"/>
        <end position="280"/>
    </location>
</feature>
<feature type="compositionally biased region" description="Polar residues" evidence="3">
    <location>
        <begin position="41"/>
        <end position="55"/>
    </location>
</feature>
<dbReference type="GO" id="GO:0006897">
    <property type="term" value="P:endocytosis"/>
    <property type="evidence" value="ECO:0007669"/>
    <property type="project" value="InterPro"/>
</dbReference>
<dbReference type="OrthoDB" id="5983572at2759"/>
<sequence length="304" mass="32124">MSENAYLDFIINNISAQVDFLLTQGVLNASDARLIKLKLSNPSSNTANSERSGVPSSGLAVQPAPFNSQASLPTMSRRGSLSQKNNKESPLPSPPGPPQVYPTPATHHNAHQPQQISHPPPPPPPQAPMPAPIPALKKCVARWDYSGEASDLRLMKGDTINIIEEVNADWWKGRSESTGAEGLFPSNRVERIGANPQLRSLPPAAPPSSTFGGEKEKDAQPPSYNGPPGISYGASTYAESYPQPGQQYPQPPAPPAAGPSTYVQQPEDPKKNNKFKKLGSTMGNSFAGGVGFGAGAGVVSSIFN</sequence>
<dbReference type="PROSITE" id="PS50002">
    <property type="entry name" value="SH3"/>
    <property type="match status" value="1"/>
</dbReference>
<dbReference type="GO" id="GO:0030479">
    <property type="term" value="C:actin cortical patch"/>
    <property type="evidence" value="ECO:0007669"/>
    <property type="project" value="TreeGrafter"/>
</dbReference>
<evidence type="ECO:0000313" key="6">
    <source>
        <dbReference type="EMBL" id="TIB38327.1"/>
    </source>
</evidence>
<dbReference type="AlphaFoldDB" id="A0A4T0IHV4"/>
<accession>A0A4T0IHV4</accession>
<name>A0A4T0IHV4_WALIC</name>
<feature type="region of interest" description="Disordered" evidence="3">
    <location>
        <begin position="41"/>
        <end position="132"/>
    </location>
</feature>
<evidence type="ECO:0000313" key="8">
    <source>
        <dbReference type="Proteomes" id="UP000310689"/>
    </source>
</evidence>
<keyword evidence="1 2" id="KW-0728">SH3 domain</keyword>
<dbReference type="EMBL" id="SPOI01000065">
    <property type="protein sequence ID" value="TIB38327.1"/>
    <property type="molecule type" value="Genomic_DNA"/>
</dbReference>
<proteinExistence type="predicted"/>
<evidence type="ECO:0000259" key="4">
    <source>
        <dbReference type="PROSITE" id="PS50002"/>
    </source>
</evidence>
<feature type="compositionally biased region" description="Pro residues" evidence="3">
    <location>
        <begin position="118"/>
        <end position="132"/>
    </location>
</feature>
<evidence type="ECO:0000313" key="7">
    <source>
        <dbReference type="Proteomes" id="UP000306954"/>
    </source>
</evidence>
<dbReference type="GO" id="GO:1990528">
    <property type="term" value="C:Rvs161p-Rvs167p complex"/>
    <property type="evidence" value="ECO:0007669"/>
    <property type="project" value="TreeGrafter"/>
</dbReference>
<dbReference type="GO" id="GO:0043332">
    <property type="term" value="C:mating projection tip"/>
    <property type="evidence" value="ECO:0007669"/>
    <property type="project" value="TreeGrafter"/>
</dbReference>
<dbReference type="PANTHER" id="PTHR47174:SF1">
    <property type="entry name" value="REDUCED VIABILITY UPON STARVATION PROTEIN 167"/>
    <property type="match status" value="1"/>
</dbReference>
<reference evidence="7 8" key="1">
    <citation type="submission" date="2019-03" db="EMBL/GenBank/DDBJ databases">
        <title>Sequencing 23 genomes of Wallemia ichthyophaga.</title>
        <authorList>
            <person name="Gostincar C."/>
        </authorList>
    </citation>
    <scope>NUCLEOTIDE SEQUENCE [LARGE SCALE GENOMIC DNA]</scope>
    <source>
        <strain evidence="6 8">EXF-6200</strain>
        <strain evidence="5 7">EXF-8621</strain>
    </source>
</reference>
<evidence type="ECO:0000256" key="1">
    <source>
        <dbReference type="ARBA" id="ARBA00022443"/>
    </source>
</evidence>
<evidence type="ECO:0000256" key="3">
    <source>
        <dbReference type="SAM" id="MobiDB-lite"/>
    </source>
</evidence>
<feature type="compositionally biased region" description="Pro residues" evidence="3">
    <location>
        <begin position="91"/>
        <end position="101"/>
    </location>
</feature>
<dbReference type="SUPFAM" id="SSF50044">
    <property type="entry name" value="SH3-domain"/>
    <property type="match status" value="1"/>
</dbReference>
<dbReference type="OMA" id="LKNTMAH"/>
<dbReference type="PRINTS" id="PR00452">
    <property type="entry name" value="SH3DOMAIN"/>
</dbReference>
<feature type="domain" description="SH3" evidence="4">
    <location>
        <begin position="134"/>
        <end position="194"/>
    </location>
</feature>
<dbReference type="Proteomes" id="UP000306954">
    <property type="component" value="Unassembled WGS sequence"/>
</dbReference>
<dbReference type="Proteomes" id="UP000310689">
    <property type="component" value="Unassembled WGS sequence"/>
</dbReference>
<dbReference type="CDD" id="cd00174">
    <property type="entry name" value="SH3"/>
    <property type="match status" value="1"/>
</dbReference>
<evidence type="ECO:0000313" key="5">
    <source>
        <dbReference type="EMBL" id="TIB08591.1"/>
    </source>
</evidence>
<protein>
    <recommendedName>
        <fullName evidence="4">SH3 domain-containing protein</fullName>
    </recommendedName>
</protein>
<dbReference type="InterPro" id="IPR001452">
    <property type="entry name" value="SH3_domain"/>
</dbReference>
<dbReference type="GO" id="GO:0031097">
    <property type="term" value="C:medial cortex"/>
    <property type="evidence" value="ECO:0007669"/>
    <property type="project" value="TreeGrafter"/>
</dbReference>